<dbReference type="Pfam" id="PF19054">
    <property type="entry name" value="DUF5753"/>
    <property type="match status" value="1"/>
</dbReference>
<dbReference type="Pfam" id="PF13560">
    <property type="entry name" value="HTH_31"/>
    <property type="match status" value="1"/>
</dbReference>
<evidence type="ECO:0000313" key="3">
    <source>
        <dbReference type="EMBL" id="ASU81278.1"/>
    </source>
</evidence>
<gene>
    <name evidence="3" type="ORF">CDG81_19200</name>
</gene>
<evidence type="ECO:0000259" key="2">
    <source>
        <dbReference type="Pfam" id="PF19054"/>
    </source>
</evidence>
<feature type="compositionally biased region" description="Polar residues" evidence="1">
    <location>
        <begin position="19"/>
        <end position="29"/>
    </location>
</feature>
<dbReference type="InterPro" id="IPR001387">
    <property type="entry name" value="Cro/C1-type_HTH"/>
</dbReference>
<dbReference type="Proteomes" id="UP000215043">
    <property type="component" value="Chromosome"/>
</dbReference>
<dbReference type="SUPFAM" id="SSF47413">
    <property type="entry name" value="lambda repressor-like DNA-binding domains"/>
    <property type="match status" value="1"/>
</dbReference>
<reference evidence="3 4" key="1">
    <citation type="submission" date="2017-08" db="EMBL/GenBank/DDBJ databases">
        <title>The complete genome sequence of moderately halophilic actinomycete Actinopolyspora erythraea YIM 90600, the producer of novel erythromycin, novel actinopolysporins A-C and tubercidin.</title>
        <authorList>
            <person name="Yin M."/>
            <person name="Tang S."/>
        </authorList>
    </citation>
    <scope>NUCLEOTIDE SEQUENCE [LARGE SCALE GENOMIC DNA]</scope>
    <source>
        <strain evidence="3 4">YIM 90600</strain>
    </source>
</reference>
<sequence length="387" mass="42117">MPLINSANSLSPHSGGMSVGSTTWTSSGCASDPLLPFRPASGGSPVDDSSNSRPVDVPVMLRTLSITYRVTRCSATYTGNSSRKVLDGEITPHEGQLRTTRAMGQTADVTEEDPGPVVQRILLGAELREARENSGLSTSDATKRLGWYAGKLSKVEQGDKSVTDKELAKAIDVFGIARERADALKGLAAEARRKLPPARVPEWATKYVNLIAAASELKLFFPDSFPGTVQTFDYAHAMLSGSVVVSRADVERMAEERVKRAKTLLNNEETRFWLIVGEEALHRQIGGKSVLREQLEQVRQFAESPNATVQMVPFDGGAHTCHGTSFTIITLLEGKPSIVYTEGLTGSDYLGREHVRVYNLAYDNLRAVALSPQKTLEAIERRIGELT</sequence>
<dbReference type="CDD" id="cd00093">
    <property type="entry name" value="HTH_XRE"/>
    <property type="match status" value="1"/>
</dbReference>
<organism evidence="3 4">
    <name type="scientific">Actinopolyspora erythraea</name>
    <dbReference type="NCBI Taxonomy" id="414996"/>
    <lineage>
        <taxon>Bacteria</taxon>
        <taxon>Bacillati</taxon>
        <taxon>Actinomycetota</taxon>
        <taxon>Actinomycetes</taxon>
        <taxon>Actinopolysporales</taxon>
        <taxon>Actinopolysporaceae</taxon>
        <taxon>Actinopolyspora</taxon>
    </lineage>
</organism>
<dbReference type="KEGG" id="aey:CDG81_19200"/>
<proteinExistence type="predicted"/>
<evidence type="ECO:0000313" key="4">
    <source>
        <dbReference type="Proteomes" id="UP000215043"/>
    </source>
</evidence>
<dbReference type="EMBL" id="CP022752">
    <property type="protein sequence ID" value="ASU81278.1"/>
    <property type="molecule type" value="Genomic_DNA"/>
</dbReference>
<feature type="domain" description="DUF5753" evidence="2">
    <location>
        <begin position="206"/>
        <end position="381"/>
    </location>
</feature>
<dbReference type="GO" id="GO:0003677">
    <property type="term" value="F:DNA binding"/>
    <property type="evidence" value="ECO:0007669"/>
    <property type="project" value="InterPro"/>
</dbReference>
<dbReference type="InterPro" id="IPR010982">
    <property type="entry name" value="Lambda_DNA-bd_dom_sf"/>
</dbReference>
<evidence type="ECO:0000256" key="1">
    <source>
        <dbReference type="SAM" id="MobiDB-lite"/>
    </source>
</evidence>
<protein>
    <recommendedName>
        <fullName evidence="2">DUF5753 domain-containing protein</fullName>
    </recommendedName>
</protein>
<dbReference type="InterPro" id="IPR043917">
    <property type="entry name" value="DUF5753"/>
</dbReference>
<dbReference type="AlphaFoldDB" id="A0A223RZK3"/>
<name>A0A223RZK3_9ACTN</name>
<feature type="compositionally biased region" description="Polar residues" evidence="1">
    <location>
        <begin position="1"/>
        <end position="12"/>
    </location>
</feature>
<dbReference type="Gene3D" id="1.10.260.40">
    <property type="entry name" value="lambda repressor-like DNA-binding domains"/>
    <property type="match status" value="1"/>
</dbReference>
<accession>A0A223RZK3</accession>
<feature type="region of interest" description="Disordered" evidence="1">
    <location>
        <begin position="1"/>
        <end position="55"/>
    </location>
</feature>